<accession>A0A1I1RKP6</accession>
<evidence type="ECO:0000313" key="1">
    <source>
        <dbReference type="EMBL" id="SFD34896.1"/>
    </source>
</evidence>
<dbReference type="SUPFAM" id="SSF53335">
    <property type="entry name" value="S-adenosyl-L-methionine-dependent methyltransferases"/>
    <property type="match status" value="1"/>
</dbReference>
<dbReference type="PRINTS" id="PR00507">
    <property type="entry name" value="N12N6MTFRASE"/>
</dbReference>
<keyword evidence="2" id="KW-1185">Reference proteome</keyword>
<dbReference type="InterPro" id="IPR029063">
    <property type="entry name" value="SAM-dependent_MTases_sf"/>
</dbReference>
<dbReference type="Proteomes" id="UP000198728">
    <property type="component" value="Unassembled WGS sequence"/>
</dbReference>
<name>A0A1I1RKP6_9RHOB</name>
<reference evidence="1 2" key="1">
    <citation type="submission" date="2016-10" db="EMBL/GenBank/DDBJ databases">
        <authorList>
            <person name="de Groot N.N."/>
        </authorList>
    </citation>
    <scope>NUCLEOTIDE SEQUENCE [LARGE SCALE GENOMIC DNA]</scope>
    <source>
        <strain evidence="1 2">DSM 19548</strain>
    </source>
</reference>
<gene>
    <name evidence="1" type="ORF">SAMN04488094_1406</name>
</gene>
<dbReference type="AlphaFoldDB" id="A0A1I1RKP6"/>
<sequence length="288" mass="30549">MNAHPHSVPLAPEAPALLAASRFAQNLIRAARTLVPLFEVGRSIDAAALRAAMEDVFGASDTSGAWVWKDAYEVAEVAQILMLTRYGALLQRQAATPQAFLTMIERLACLAPSHTRRSEDSVRLQQFSTPLPLAAIVAQAVGFRADDLVLEPSAGTGMLAGFARIAGARVALNELAETRRALLGHLFPDAVVSDHDAASIDDRLNRSITPTVIVMNPPFSAANHVEGRFQQATSQHVLSALARLASGGRLVVITGESFRPSTKGVVTLSLARFLIAVSGHSSGGCRNS</sequence>
<proteinExistence type="predicted"/>
<dbReference type="EMBL" id="FOLG01000040">
    <property type="protein sequence ID" value="SFD34896.1"/>
    <property type="molecule type" value="Genomic_DNA"/>
</dbReference>
<evidence type="ECO:0000313" key="2">
    <source>
        <dbReference type="Proteomes" id="UP000198728"/>
    </source>
</evidence>
<protein>
    <recommendedName>
        <fullName evidence="3">Methyltransferase small domain-containing protein</fullName>
    </recommendedName>
</protein>
<evidence type="ECO:0008006" key="3">
    <source>
        <dbReference type="Google" id="ProtNLM"/>
    </source>
</evidence>
<dbReference type="STRING" id="441112.SAMN04488094_1406"/>
<organism evidence="1 2">
    <name type="scientific">Tropicimonas isoalkanivorans</name>
    <dbReference type="NCBI Taxonomy" id="441112"/>
    <lineage>
        <taxon>Bacteria</taxon>
        <taxon>Pseudomonadati</taxon>
        <taxon>Pseudomonadota</taxon>
        <taxon>Alphaproteobacteria</taxon>
        <taxon>Rhodobacterales</taxon>
        <taxon>Roseobacteraceae</taxon>
        <taxon>Tropicimonas</taxon>
    </lineage>
</organism>
<dbReference type="Gene3D" id="3.40.50.150">
    <property type="entry name" value="Vaccinia Virus protein VP39"/>
    <property type="match status" value="1"/>
</dbReference>
<dbReference type="RefSeq" id="WP_245758972.1">
    <property type="nucleotide sequence ID" value="NZ_FOLG01000040.1"/>
</dbReference>